<dbReference type="Ensembl" id="ENSUPAT00010018271.1">
    <property type="protein sequence ID" value="ENSUPAP00010016010.1"/>
    <property type="gene ID" value="ENSUPAG00010012795.1"/>
</dbReference>
<dbReference type="AlphaFoldDB" id="A0A8D2HPL1"/>
<evidence type="ECO:0000313" key="2">
    <source>
        <dbReference type="Proteomes" id="UP000694417"/>
    </source>
</evidence>
<name>A0A8D2HPL1_UROPR</name>
<keyword evidence="2" id="KW-1185">Reference proteome</keyword>
<protein>
    <submittedName>
        <fullName evidence="1">Uncharacterized protein</fullName>
    </submittedName>
</protein>
<reference evidence="1" key="1">
    <citation type="submission" date="2025-08" db="UniProtKB">
        <authorList>
            <consortium name="Ensembl"/>
        </authorList>
    </citation>
    <scope>IDENTIFICATION</scope>
</reference>
<reference evidence="1" key="2">
    <citation type="submission" date="2025-09" db="UniProtKB">
        <authorList>
            <consortium name="Ensembl"/>
        </authorList>
    </citation>
    <scope>IDENTIFICATION</scope>
</reference>
<dbReference type="Proteomes" id="UP000694417">
    <property type="component" value="Unplaced"/>
</dbReference>
<proteinExistence type="predicted"/>
<accession>A0A8D2HPL1</accession>
<organism evidence="1 2">
    <name type="scientific">Urocitellus parryii</name>
    <name type="common">Arctic ground squirrel</name>
    <name type="synonym">Spermophilus parryii</name>
    <dbReference type="NCBI Taxonomy" id="9999"/>
    <lineage>
        <taxon>Eukaryota</taxon>
        <taxon>Metazoa</taxon>
        <taxon>Chordata</taxon>
        <taxon>Craniata</taxon>
        <taxon>Vertebrata</taxon>
        <taxon>Euteleostomi</taxon>
        <taxon>Mammalia</taxon>
        <taxon>Eutheria</taxon>
        <taxon>Euarchontoglires</taxon>
        <taxon>Glires</taxon>
        <taxon>Rodentia</taxon>
        <taxon>Sciuromorpha</taxon>
        <taxon>Sciuridae</taxon>
        <taxon>Xerinae</taxon>
        <taxon>Marmotini</taxon>
        <taxon>Urocitellus</taxon>
    </lineage>
</organism>
<sequence>VSSLHPQALLSKSERKRKGNCGWWLMPVIPVAQEAEAGGSLVQSQLQQLREALSNLKRHCVNKVFFFFFNSGEIAQC</sequence>
<evidence type="ECO:0000313" key="1">
    <source>
        <dbReference type="Ensembl" id="ENSUPAP00010016010.1"/>
    </source>
</evidence>